<dbReference type="RefSeq" id="XP_047759971.1">
    <property type="nucleotide sequence ID" value="XM_047907911.1"/>
</dbReference>
<accession>A0A9Q8LDQ4</accession>
<gene>
    <name evidence="1" type="ORF">CLAFUR5_08763</name>
</gene>
<dbReference type="OMA" id="IGRSHYG"/>
<dbReference type="OrthoDB" id="5423490at2759"/>
<proteinExistence type="predicted"/>
<dbReference type="GeneID" id="71988641"/>
<dbReference type="Proteomes" id="UP000756132">
    <property type="component" value="Chromosome 3"/>
</dbReference>
<evidence type="ECO:0000313" key="2">
    <source>
        <dbReference type="Proteomes" id="UP000756132"/>
    </source>
</evidence>
<protein>
    <submittedName>
        <fullName evidence="1">Uncharacterized protein</fullName>
    </submittedName>
</protein>
<reference evidence="1" key="2">
    <citation type="journal article" date="2022" name="Microb. Genom.">
        <title>A chromosome-scale genome assembly of the tomato pathogen Cladosporium fulvum reveals a compartmentalized genome architecture and the presence of a dispensable chromosome.</title>
        <authorList>
            <person name="Zaccaron A.Z."/>
            <person name="Chen L.H."/>
            <person name="Samaras A."/>
            <person name="Stergiopoulos I."/>
        </authorList>
    </citation>
    <scope>NUCLEOTIDE SEQUENCE</scope>
    <source>
        <strain evidence="1">Race5_Kim</strain>
    </source>
</reference>
<name>A0A9Q8LDQ4_PASFU</name>
<keyword evidence="2" id="KW-1185">Reference proteome</keyword>
<evidence type="ECO:0000313" key="1">
    <source>
        <dbReference type="EMBL" id="UJO15605.1"/>
    </source>
</evidence>
<dbReference type="KEGG" id="ffu:CLAFUR5_08763"/>
<organism evidence="1 2">
    <name type="scientific">Passalora fulva</name>
    <name type="common">Tomato leaf mold</name>
    <name type="synonym">Cladosporium fulvum</name>
    <dbReference type="NCBI Taxonomy" id="5499"/>
    <lineage>
        <taxon>Eukaryota</taxon>
        <taxon>Fungi</taxon>
        <taxon>Dikarya</taxon>
        <taxon>Ascomycota</taxon>
        <taxon>Pezizomycotina</taxon>
        <taxon>Dothideomycetes</taxon>
        <taxon>Dothideomycetidae</taxon>
        <taxon>Mycosphaerellales</taxon>
        <taxon>Mycosphaerellaceae</taxon>
        <taxon>Fulvia</taxon>
    </lineage>
</organism>
<reference evidence="1" key="1">
    <citation type="submission" date="2021-12" db="EMBL/GenBank/DDBJ databases">
        <authorList>
            <person name="Zaccaron A."/>
            <person name="Stergiopoulos I."/>
        </authorList>
    </citation>
    <scope>NUCLEOTIDE SEQUENCE</scope>
    <source>
        <strain evidence="1">Race5_Kim</strain>
    </source>
</reference>
<dbReference type="EMBL" id="CP090165">
    <property type="protein sequence ID" value="UJO15605.1"/>
    <property type="molecule type" value="Genomic_DNA"/>
</dbReference>
<dbReference type="AlphaFoldDB" id="A0A9Q8LDQ4"/>
<sequence length="335" mass="38191">MFIGGGFGPWKHPPVHETLTLAALIASDYKLDRKTTYNKAIQEYDYDNLEFLRGIVWNDDPACMLFNDEGLFAPKSDNFSRGLGKDWFVKFSDGHVFDVDCTKNGWFGHKNIIARSHFGDLQFLHSMADEPGELPEETKRKILNWIEVMYKLAIGEISVQTTLRNVELTRDDGDSIFPLRDLFDAATIPNHHCTIHSFLTADHAYVNVKHDCRALGSCMHVIQDSYARGHCHRPVKDDGPPKRFGEVENFHSFRGQNSEEHTKYDFGAEEGLEDHDCSDISRFEEMDGCTDAIDKCTTLINFWCRKAPWEEVLAWLRADVFAVSEDATASNTNVD</sequence>